<accession>L0R6N2</accession>
<evidence type="ECO:0000256" key="1">
    <source>
        <dbReference type="ARBA" id="ARBA00022448"/>
    </source>
</evidence>
<keyword evidence="4" id="KW-0249">Electron transport</keyword>
<keyword evidence="2" id="KW-0349">Heme</keyword>
<evidence type="ECO:0000313" key="9">
    <source>
        <dbReference type="Proteomes" id="UP000191931"/>
    </source>
</evidence>
<evidence type="ECO:0000256" key="3">
    <source>
        <dbReference type="ARBA" id="ARBA00022723"/>
    </source>
</evidence>
<sequence length="148" mass="16632">MNYSSAKPKKLFLNCIISAMKSIVPKGIFLTSLFLIISGTAFSNDCYTINGESLEDNTNTRPFVCFPHDEHNENAGLDDNCARCHHVYTDGQLMPDESSEDSSCSECHMSQEKPNDLDLIVRYHKLCRSCHLEEKKGPITCGECHKKP</sequence>
<keyword evidence="1" id="KW-0813">Transport</keyword>
<dbReference type="GO" id="GO:0009055">
    <property type="term" value="F:electron transfer activity"/>
    <property type="evidence" value="ECO:0007669"/>
    <property type="project" value="InterPro"/>
</dbReference>
<dbReference type="InterPro" id="IPR020942">
    <property type="entry name" value="Cyt_c_III_dom"/>
</dbReference>
<evidence type="ECO:0000256" key="2">
    <source>
        <dbReference type="ARBA" id="ARBA00022617"/>
    </source>
</evidence>
<dbReference type="Pfam" id="PF02085">
    <property type="entry name" value="Cytochrom_CIII"/>
    <property type="match status" value="1"/>
</dbReference>
<dbReference type="EMBL" id="HF547348">
    <property type="protein sequence ID" value="CCO06661.1"/>
    <property type="molecule type" value="Genomic_DNA"/>
</dbReference>
<dbReference type="Gene3D" id="3.90.10.10">
    <property type="entry name" value="Cytochrome C3"/>
    <property type="match status" value="1"/>
</dbReference>
<dbReference type="EMBL" id="FWEV01000325">
    <property type="protein sequence ID" value="SLM32712.1"/>
    <property type="molecule type" value="Genomic_DNA"/>
</dbReference>
<keyword evidence="9" id="KW-1185">Reference proteome</keyword>
<name>L0R6N2_9BACT</name>
<keyword evidence="5" id="KW-0408">Iron</keyword>
<dbReference type="InterPro" id="IPR054899">
    <property type="entry name" value="c3_cytochr_TmcA"/>
</dbReference>
<proteinExistence type="predicted"/>
<evidence type="ECO:0000256" key="4">
    <source>
        <dbReference type="ARBA" id="ARBA00022982"/>
    </source>
</evidence>
<reference evidence="8 9" key="3">
    <citation type="submission" date="2017-03" db="EMBL/GenBank/DDBJ databases">
        <authorList>
            <person name="Afonso C.L."/>
            <person name="Miller P.J."/>
            <person name="Scott M.A."/>
            <person name="Spackman E."/>
            <person name="Goraichik I."/>
            <person name="Dimitrov K.M."/>
            <person name="Suarez D.L."/>
            <person name="Swayne D.E."/>
        </authorList>
    </citation>
    <scope>NUCLEOTIDE SEQUENCE [LARGE SCALE GENOMIC DNA]</scope>
    <source>
        <strain evidence="8">PRJEB14757</strain>
    </source>
</reference>
<feature type="domain" description="Class III cytochrome C" evidence="6">
    <location>
        <begin position="57"/>
        <end position="145"/>
    </location>
</feature>
<reference evidence="7" key="1">
    <citation type="submission" date="2012-10" db="EMBL/GenBank/DDBJ databases">
        <authorList>
            <person name="Lefevre C."/>
        </authorList>
    </citation>
    <scope>NUCLEOTIDE SEQUENCE</scope>
    <source>
        <strain evidence="7">BW-1</strain>
    </source>
</reference>
<protein>
    <submittedName>
        <fullName evidence="7">Putative Acidic cytochrome c3</fullName>
    </submittedName>
</protein>
<dbReference type="STRING" id="1246637.MTBBW1_80050"/>
<reference evidence="7" key="2">
    <citation type="submission" date="2012-12" db="EMBL/GenBank/DDBJ databases">
        <title>Region harboring genes involved in magnetosome formation of Candidatus Desulfamplus magnetosmortis.</title>
        <authorList>
            <person name="Lefevre C.T."/>
            <person name="Bazylinski D.A."/>
        </authorList>
    </citation>
    <scope>NUCLEOTIDE SEQUENCE</scope>
    <source>
        <strain evidence="7">BW-1</strain>
    </source>
</reference>
<dbReference type="SUPFAM" id="SSF48695">
    <property type="entry name" value="Multiheme cytochromes"/>
    <property type="match status" value="1"/>
</dbReference>
<dbReference type="GO" id="GO:0046872">
    <property type="term" value="F:metal ion binding"/>
    <property type="evidence" value="ECO:0007669"/>
    <property type="project" value="UniProtKB-KW"/>
</dbReference>
<dbReference type="NCBIfam" id="NF045722">
    <property type="entry name" value="c3_cytochr_TmcA"/>
    <property type="match status" value="1"/>
</dbReference>
<dbReference type="GO" id="GO:0020037">
    <property type="term" value="F:heme binding"/>
    <property type="evidence" value="ECO:0007669"/>
    <property type="project" value="InterPro"/>
</dbReference>
<evidence type="ECO:0000313" key="8">
    <source>
        <dbReference type="EMBL" id="SLM32712.1"/>
    </source>
</evidence>
<dbReference type="OrthoDB" id="9796996at2"/>
<dbReference type="AlphaFoldDB" id="L0R6N2"/>
<evidence type="ECO:0000313" key="7">
    <source>
        <dbReference type="EMBL" id="CCO06661.1"/>
    </source>
</evidence>
<dbReference type="CDD" id="cd08168">
    <property type="entry name" value="Cytochrom_C3"/>
    <property type="match status" value="1"/>
</dbReference>
<gene>
    <name evidence="7" type="ORF">DEMABW1_80050</name>
    <name evidence="8" type="ORF">MTBBW1_80050</name>
</gene>
<dbReference type="RefSeq" id="WP_080798163.1">
    <property type="nucleotide sequence ID" value="NZ_LT828540.1"/>
</dbReference>
<evidence type="ECO:0000259" key="6">
    <source>
        <dbReference type="Pfam" id="PF02085"/>
    </source>
</evidence>
<organism evidence="7">
    <name type="scientific">Desulfamplus magnetovallimortis</name>
    <dbReference type="NCBI Taxonomy" id="1246637"/>
    <lineage>
        <taxon>Bacteria</taxon>
        <taxon>Pseudomonadati</taxon>
        <taxon>Thermodesulfobacteriota</taxon>
        <taxon>Desulfobacteria</taxon>
        <taxon>Desulfobacterales</taxon>
        <taxon>Desulfobacteraceae</taxon>
        <taxon>Desulfamplus</taxon>
    </lineage>
</organism>
<evidence type="ECO:0000256" key="5">
    <source>
        <dbReference type="ARBA" id="ARBA00023004"/>
    </source>
</evidence>
<dbReference type="Proteomes" id="UP000191931">
    <property type="component" value="Unassembled WGS sequence"/>
</dbReference>
<dbReference type="InterPro" id="IPR036280">
    <property type="entry name" value="Multihaem_cyt_sf"/>
</dbReference>
<keyword evidence="3" id="KW-0479">Metal-binding</keyword>